<reference evidence="1 2" key="1">
    <citation type="submission" date="2023-01" db="EMBL/GenBank/DDBJ databases">
        <title>Analysis of 21 Apiospora genomes using comparative genomics revels a genus with tremendous synthesis potential of carbohydrate active enzymes and secondary metabolites.</title>
        <authorList>
            <person name="Sorensen T."/>
        </authorList>
    </citation>
    <scope>NUCLEOTIDE SEQUENCE [LARGE SCALE GENOMIC DNA]</scope>
    <source>
        <strain evidence="1 2">CBS 20057</strain>
    </source>
</reference>
<protein>
    <submittedName>
        <fullName evidence="1">Uncharacterized protein</fullName>
    </submittedName>
</protein>
<name>A0ABR1SBU6_9PEZI</name>
<accession>A0ABR1SBU6</accession>
<evidence type="ECO:0000313" key="1">
    <source>
        <dbReference type="EMBL" id="KAK8029206.1"/>
    </source>
</evidence>
<dbReference type="EMBL" id="JAQQWI010000007">
    <property type="protein sequence ID" value="KAK8029206.1"/>
    <property type="molecule type" value="Genomic_DNA"/>
</dbReference>
<comment type="caution">
    <text evidence="1">The sequence shown here is derived from an EMBL/GenBank/DDBJ whole genome shotgun (WGS) entry which is preliminary data.</text>
</comment>
<gene>
    <name evidence="1" type="ORF">PG991_006262</name>
</gene>
<evidence type="ECO:0000313" key="2">
    <source>
        <dbReference type="Proteomes" id="UP001396898"/>
    </source>
</evidence>
<keyword evidence="2" id="KW-1185">Reference proteome</keyword>
<organism evidence="1 2">
    <name type="scientific">Apiospora marii</name>
    <dbReference type="NCBI Taxonomy" id="335849"/>
    <lineage>
        <taxon>Eukaryota</taxon>
        <taxon>Fungi</taxon>
        <taxon>Dikarya</taxon>
        <taxon>Ascomycota</taxon>
        <taxon>Pezizomycotina</taxon>
        <taxon>Sordariomycetes</taxon>
        <taxon>Xylariomycetidae</taxon>
        <taxon>Amphisphaeriales</taxon>
        <taxon>Apiosporaceae</taxon>
        <taxon>Apiospora</taxon>
    </lineage>
</organism>
<dbReference type="Proteomes" id="UP001396898">
    <property type="component" value="Unassembled WGS sequence"/>
</dbReference>
<proteinExistence type="predicted"/>
<sequence length="337" mass="37985">MEKARDLREVLKDSPGGIGKRLRTFCMQYDDLAIDGIREHDAADPIRSEPTFVIAGLARYLLGVGFKPNRQDEEHNLIKLAWHDFGHDESLDKRLMSVFLASLRSPDQRSRHELACIDLHEMLHHPDAGKVLFESACFRLVDPVYQRASPGAVLGAYQLSKDEVFRLGDITCTGAASPQHCIEKLFGLRELHVVEGQKHWVMPDVPDLPDGDISVHRRHLLCSFPPFLKIKMEGRFDFSPHACKDLLRLVVRADAQVASVGEPIQIAQLSYEYTLVAVAWGNGRIADFTTYDVQGRIRSSTISRPIYPGDAYLFYIRMSRSVPLASDDELEFKGTGK</sequence>